<dbReference type="AlphaFoldDB" id="A0A2T3A029"/>
<feature type="non-terminal residue" evidence="2">
    <location>
        <position position="159"/>
    </location>
</feature>
<reference evidence="2 3" key="1">
    <citation type="journal article" date="2018" name="Mycol. Prog.">
        <title>Coniella lustricola, a new species from submerged detritus.</title>
        <authorList>
            <person name="Raudabaugh D.B."/>
            <person name="Iturriaga T."/>
            <person name="Carver A."/>
            <person name="Mondo S."/>
            <person name="Pangilinan J."/>
            <person name="Lipzen A."/>
            <person name="He G."/>
            <person name="Amirebrahimi M."/>
            <person name="Grigoriev I.V."/>
            <person name="Miller A.N."/>
        </authorList>
    </citation>
    <scope>NUCLEOTIDE SEQUENCE [LARGE SCALE GENOMIC DNA]</scope>
    <source>
        <strain evidence="2 3">B22-T-1</strain>
    </source>
</reference>
<feature type="domain" description="SRR1-like" evidence="1">
    <location>
        <begin position="30"/>
        <end position="158"/>
    </location>
</feature>
<accession>A0A2T3A029</accession>
<dbReference type="Pfam" id="PF07985">
    <property type="entry name" value="SRR1"/>
    <property type="match status" value="1"/>
</dbReference>
<gene>
    <name evidence="2" type="ORF">BD289DRAFT_357373</name>
</gene>
<dbReference type="STRING" id="2025994.A0A2T3A029"/>
<evidence type="ECO:0000313" key="3">
    <source>
        <dbReference type="Proteomes" id="UP000241462"/>
    </source>
</evidence>
<dbReference type="Proteomes" id="UP000241462">
    <property type="component" value="Unassembled WGS sequence"/>
</dbReference>
<evidence type="ECO:0000313" key="2">
    <source>
        <dbReference type="EMBL" id="PSR80333.1"/>
    </source>
</evidence>
<dbReference type="EMBL" id="KZ678533">
    <property type="protein sequence ID" value="PSR80333.1"/>
    <property type="molecule type" value="Genomic_DNA"/>
</dbReference>
<organism evidence="2 3">
    <name type="scientific">Coniella lustricola</name>
    <dbReference type="NCBI Taxonomy" id="2025994"/>
    <lineage>
        <taxon>Eukaryota</taxon>
        <taxon>Fungi</taxon>
        <taxon>Dikarya</taxon>
        <taxon>Ascomycota</taxon>
        <taxon>Pezizomycotina</taxon>
        <taxon>Sordariomycetes</taxon>
        <taxon>Sordariomycetidae</taxon>
        <taxon>Diaporthales</taxon>
        <taxon>Schizoparmaceae</taxon>
        <taxon>Coniella</taxon>
    </lineage>
</organism>
<dbReference type="InterPro" id="IPR012942">
    <property type="entry name" value="SRR1-like"/>
</dbReference>
<protein>
    <recommendedName>
        <fullName evidence="1">SRR1-like domain-containing protein</fullName>
    </recommendedName>
</protein>
<name>A0A2T3A029_9PEZI</name>
<sequence>PQLSAVDIQAQHEKIAARFRATPCCQKLIKLITAHAPSHVRITRAICLGLGPFDPEDGSWDAQRRSHVQLEAFLNMVAVLAKEGGMDIECFYQEPRFADPDKAFIASLGGKVVESPSSYDLMDGTTFVYGVHLYRDIWAAALDKELPGLYVGTGWDVWE</sequence>
<dbReference type="PANTHER" id="PTHR42080:SF1">
    <property type="entry name" value="SRR1-LIKE DOMAIN-CONTAINING PROTEIN"/>
    <property type="match status" value="1"/>
</dbReference>
<feature type="non-terminal residue" evidence="2">
    <location>
        <position position="1"/>
    </location>
</feature>
<dbReference type="PANTHER" id="PTHR42080">
    <property type="entry name" value="SRR1 DOMAIN-CONTAINING PROTEIN"/>
    <property type="match status" value="1"/>
</dbReference>
<proteinExistence type="predicted"/>
<keyword evidence="3" id="KW-1185">Reference proteome</keyword>
<dbReference type="InParanoid" id="A0A2T3A029"/>
<evidence type="ECO:0000259" key="1">
    <source>
        <dbReference type="Pfam" id="PF07985"/>
    </source>
</evidence>
<dbReference type="OrthoDB" id="5318346at2759"/>